<organism evidence="1 2">
    <name type="scientific">Terrimicrobium sacchariphilum</name>
    <dbReference type="NCBI Taxonomy" id="690879"/>
    <lineage>
        <taxon>Bacteria</taxon>
        <taxon>Pseudomonadati</taxon>
        <taxon>Verrucomicrobiota</taxon>
        <taxon>Terrimicrobiia</taxon>
        <taxon>Terrimicrobiales</taxon>
        <taxon>Terrimicrobiaceae</taxon>
        <taxon>Terrimicrobium</taxon>
    </lineage>
</organism>
<sequence length="138" mass="14641">MVEITVQYEGELHCSSVHGPSKATLSTDAPADNLGRGAAFSPTDLTATSLGTCMLTTMGIIAQKKGLAIELSGSSAVIRKHMTPAPPRRIAKIEVEITIPQPANHPDRAEIENAALTCPVALSLHPETEKAVTFRWQG</sequence>
<comment type="caution">
    <text evidence="1">The sequence shown here is derived from an EMBL/GenBank/DDBJ whole genome shotgun (WGS) entry which is preliminary data.</text>
</comment>
<gene>
    <name evidence="1" type="ORF">TSACC_23268</name>
</gene>
<protein>
    <recommendedName>
        <fullName evidence="3">Osmotically inducible protein OsmC</fullName>
    </recommendedName>
</protein>
<proteinExistence type="predicted"/>
<evidence type="ECO:0000313" key="2">
    <source>
        <dbReference type="Proteomes" id="UP000076023"/>
    </source>
</evidence>
<name>A0A146GDQ2_TERSA</name>
<dbReference type="SUPFAM" id="SSF82784">
    <property type="entry name" value="OsmC-like"/>
    <property type="match status" value="1"/>
</dbReference>
<dbReference type="PANTHER" id="PTHR39624:SF2">
    <property type="entry name" value="OSMC-LIKE PROTEIN"/>
    <property type="match status" value="1"/>
</dbReference>
<dbReference type="InterPro" id="IPR015946">
    <property type="entry name" value="KH_dom-like_a/b"/>
</dbReference>
<dbReference type="STRING" id="690879.TSACC_23268"/>
<dbReference type="Pfam" id="PF02566">
    <property type="entry name" value="OsmC"/>
    <property type="match status" value="1"/>
</dbReference>
<evidence type="ECO:0008006" key="3">
    <source>
        <dbReference type="Google" id="ProtNLM"/>
    </source>
</evidence>
<dbReference type="RefSeq" id="WP_075080431.1">
    <property type="nucleotide sequence ID" value="NZ_BDCO01000002.1"/>
</dbReference>
<accession>A0A146GDQ2</accession>
<dbReference type="Proteomes" id="UP000076023">
    <property type="component" value="Unassembled WGS sequence"/>
</dbReference>
<dbReference type="Gene3D" id="3.30.300.20">
    <property type="match status" value="1"/>
</dbReference>
<dbReference type="InterPro" id="IPR003718">
    <property type="entry name" value="OsmC/Ohr_fam"/>
</dbReference>
<dbReference type="EMBL" id="BDCO01000002">
    <property type="protein sequence ID" value="GAT34834.1"/>
    <property type="molecule type" value="Genomic_DNA"/>
</dbReference>
<dbReference type="InParanoid" id="A0A146GDQ2"/>
<dbReference type="PANTHER" id="PTHR39624">
    <property type="entry name" value="PROTEIN INVOLVED IN RIMO-MEDIATED BETA-METHYLTHIOLATION OF RIBOSOMAL PROTEIN S12 YCAO"/>
    <property type="match status" value="1"/>
</dbReference>
<dbReference type="OrthoDB" id="290036at2"/>
<evidence type="ECO:0000313" key="1">
    <source>
        <dbReference type="EMBL" id="GAT34834.1"/>
    </source>
</evidence>
<reference evidence="2" key="1">
    <citation type="journal article" date="2017" name="Genome Announc.">
        <title>Draft Genome Sequence of Terrimicrobium sacchariphilum NM-5T, a Facultative Anaerobic Soil Bacterium of the Class Spartobacteria.</title>
        <authorList>
            <person name="Qiu Y.L."/>
            <person name="Tourlousse D.M."/>
            <person name="Matsuura N."/>
            <person name="Ohashi A."/>
            <person name="Sekiguchi Y."/>
        </authorList>
    </citation>
    <scope>NUCLEOTIDE SEQUENCE [LARGE SCALE GENOMIC DNA]</scope>
    <source>
        <strain evidence="2">NM-5</strain>
    </source>
</reference>
<dbReference type="InterPro" id="IPR036102">
    <property type="entry name" value="OsmC/Ohrsf"/>
</dbReference>
<keyword evidence="2" id="KW-1185">Reference proteome</keyword>
<dbReference type="AlphaFoldDB" id="A0A146GDQ2"/>